<keyword evidence="5" id="KW-1185">Reference proteome</keyword>
<evidence type="ECO:0000313" key="5">
    <source>
        <dbReference type="Proteomes" id="UP000092444"/>
    </source>
</evidence>
<dbReference type="EnsemblMetazoa" id="GMOY000438-RA">
    <property type="protein sequence ID" value="GMOY000438-PA"/>
    <property type="gene ID" value="GMOY000438"/>
</dbReference>
<evidence type="ECO:0000256" key="1">
    <source>
        <dbReference type="ARBA" id="ARBA00022723"/>
    </source>
</evidence>
<reference evidence="4" key="1">
    <citation type="submission" date="2020-05" db="UniProtKB">
        <authorList>
            <consortium name="EnsemblMetazoa"/>
        </authorList>
    </citation>
    <scope>IDENTIFICATION</scope>
    <source>
        <strain evidence="4">Yale</strain>
    </source>
</reference>
<accession>A0A1B0FAA4</accession>
<dbReference type="SUPFAM" id="SSF56784">
    <property type="entry name" value="HAD-like"/>
    <property type="match status" value="1"/>
</dbReference>
<evidence type="ECO:0000313" key="4">
    <source>
        <dbReference type="EnsemblMetazoa" id="GMOY000438-PA"/>
    </source>
</evidence>
<dbReference type="AlphaFoldDB" id="A0A1B0FAA4"/>
<dbReference type="InterPro" id="IPR008380">
    <property type="entry name" value="HAD-SF_hydro_IG_5-nucl"/>
</dbReference>
<proteinExistence type="predicted"/>
<keyword evidence="2" id="KW-0378">Hydrolase</keyword>
<evidence type="ECO:0000256" key="3">
    <source>
        <dbReference type="ARBA" id="ARBA00022842"/>
    </source>
</evidence>
<dbReference type="Proteomes" id="UP000092444">
    <property type="component" value="Unassembled WGS sequence"/>
</dbReference>
<dbReference type="InterPro" id="IPR036412">
    <property type="entry name" value="HAD-like_sf"/>
</dbReference>
<dbReference type="Pfam" id="PF05761">
    <property type="entry name" value="5_nucleotid"/>
    <property type="match status" value="1"/>
</dbReference>
<dbReference type="GO" id="GO:0016787">
    <property type="term" value="F:hydrolase activity"/>
    <property type="evidence" value="ECO:0007669"/>
    <property type="project" value="UniProtKB-KW"/>
</dbReference>
<name>A0A1B0FAA4_GLOMM</name>
<dbReference type="EMBL" id="CCAG010017194">
    <property type="status" value="NOT_ANNOTATED_CDS"/>
    <property type="molecule type" value="Genomic_DNA"/>
</dbReference>
<evidence type="ECO:0000256" key="2">
    <source>
        <dbReference type="ARBA" id="ARBA00022801"/>
    </source>
</evidence>
<dbReference type="GO" id="GO:0046872">
    <property type="term" value="F:metal ion binding"/>
    <property type="evidence" value="ECO:0007669"/>
    <property type="project" value="UniProtKB-KW"/>
</dbReference>
<protein>
    <submittedName>
        <fullName evidence="4">Uncharacterized protein</fullName>
    </submittedName>
</protein>
<dbReference type="STRING" id="37546.A0A1B0FAA4"/>
<sequence length="62" mass="7631">MENVKHYEFDMCYALAEYKSPQFELTSFDLVKERLVPMTYSNEIMQYEYDDSYTWFMVRCSL</sequence>
<keyword evidence="3" id="KW-0460">Magnesium</keyword>
<keyword evidence="1" id="KW-0479">Metal-binding</keyword>
<organism evidence="4 5">
    <name type="scientific">Glossina morsitans morsitans</name>
    <name type="common">Savannah tsetse fly</name>
    <dbReference type="NCBI Taxonomy" id="37546"/>
    <lineage>
        <taxon>Eukaryota</taxon>
        <taxon>Metazoa</taxon>
        <taxon>Ecdysozoa</taxon>
        <taxon>Arthropoda</taxon>
        <taxon>Hexapoda</taxon>
        <taxon>Insecta</taxon>
        <taxon>Pterygota</taxon>
        <taxon>Neoptera</taxon>
        <taxon>Endopterygota</taxon>
        <taxon>Diptera</taxon>
        <taxon>Brachycera</taxon>
        <taxon>Muscomorpha</taxon>
        <taxon>Hippoboscoidea</taxon>
        <taxon>Glossinidae</taxon>
        <taxon>Glossina</taxon>
    </lineage>
</organism>
<dbReference type="VEuPathDB" id="VectorBase:GMOY000438"/>